<dbReference type="PRINTS" id="PR01032">
    <property type="entry name" value="PHAGEIV"/>
</dbReference>
<dbReference type="Pfam" id="PF03958">
    <property type="entry name" value="Secretin_N"/>
    <property type="match status" value="2"/>
</dbReference>
<dbReference type="PANTHER" id="PTHR30332:SF25">
    <property type="entry name" value="SECRETIN XPSD"/>
    <property type="match status" value="1"/>
</dbReference>
<dbReference type="InterPro" id="IPR013356">
    <property type="entry name" value="T2SS_GspD"/>
</dbReference>
<evidence type="ECO:0000256" key="7">
    <source>
        <dbReference type="ARBA" id="ARBA00022927"/>
    </source>
</evidence>
<evidence type="ECO:0000259" key="14">
    <source>
        <dbReference type="Pfam" id="PF03958"/>
    </source>
</evidence>
<feature type="compositionally biased region" description="Low complexity" evidence="11">
    <location>
        <begin position="394"/>
        <end position="405"/>
    </location>
</feature>
<evidence type="ECO:0000313" key="17">
    <source>
        <dbReference type="Proteomes" id="UP000033684"/>
    </source>
</evidence>
<dbReference type="InterPro" id="IPR049371">
    <property type="entry name" value="GspD-like_N0"/>
</dbReference>
<keyword evidence="3 10" id="KW-0813">Transport</keyword>
<reference evidence="17" key="1">
    <citation type="submission" date="2015-03" db="EMBL/GenBank/DDBJ databases">
        <title>Draft genome sequence of a novel methanotroph (Sn10-6) isolated from flooded ricefield rhizosphere in India.</title>
        <authorList>
            <person name="Pandit P.S."/>
            <person name="Pore S.D."/>
            <person name="Arora P."/>
            <person name="Kapse N.G."/>
            <person name="Dhakephalkar P.K."/>
            <person name="Rahalkar M.C."/>
        </authorList>
    </citation>
    <scope>NUCLEOTIDE SEQUENCE [LARGE SCALE GENOMIC DNA]</scope>
    <source>
        <strain evidence="17">Sn10-6</strain>
    </source>
</reference>
<feature type="region of interest" description="Disordered" evidence="11">
    <location>
        <begin position="358"/>
        <end position="405"/>
    </location>
</feature>
<evidence type="ECO:0000256" key="1">
    <source>
        <dbReference type="ARBA" id="ARBA00004442"/>
    </source>
</evidence>
<evidence type="ECO:0000256" key="10">
    <source>
        <dbReference type="RuleBase" id="RU004004"/>
    </source>
</evidence>
<evidence type="ECO:0000256" key="8">
    <source>
        <dbReference type="ARBA" id="ARBA00023136"/>
    </source>
</evidence>
<sequence>MYRTRYCIITAFSLSLSACHYLQPGPLAKRPLEENKTQALLKKAKQDSKTFTTENAQATIKNTFSNAEIYRGNGQVIANTIKPSTKSQRTGEGKYVLNFENAELAEVIRVILTDTLNKNYTLDPKVSGKVSLRTVKALSTEELLTTLEMVLQINNAVLVKSGNAYLIHPATTAVPANTETHLAGAALPAGFQVRIIPLAYVSAKEMLEVLKPLVSPTSLLKIDTVRNLIMVTGTSEQLENIEQTVNMFDVNMLKGLSFGLFPLANVDPETVDKELSQIFGYGEGGPTEDLFKILPIERLNAILVITPQANYLDQIKTWLARLDKSKTGVSGSVHVYKVQHIKAVDLADILNDIFGQTGTSSASSKSTKPSLAPGLKSKTLSNKTDTTPEADNINASHRSSRSSNSAGFPGIGEIHITPDEINNSLIVVASAADYKTVHGVINEIDIMPLQVHIDASILAVNLGDNLEFGLNWKFDDSLGGNYTGVGILGSLALDSATSGFTYLIRKSRDVQAMLKALSEQKDISVLSSPSLMVLNNQEARIQVGDQVPVRTAQSTNTSGDSTNPIQTSSIEMRETGVMLKVTPRVNASGVVIMEIEQSVDTPSKTKTSTIDSPTILKRSINSSVVVDSEETVVLGGLISEEVEDSRTGIPWLMDLPWVGELFSSTQRSKTRNELVVLITPRVVNDQADARAVTRDYKKQLTGIYNELPAMKARQP</sequence>
<dbReference type="PRINTS" id="PR00811">
    <property type="entry name" value="BCTERIALGSPD"/>
</dbReference>
<keyword evidence="7" id="KW-0653">Protein transport</keyword>
<evidence type="ECO:0000256" key="12">
    <source>
        <dbReference type="SAM" id="SignalP"/>
    </source>
</evidence>
<dbReference type="Proteomes" id="UP000033684">
    <property type="component" value="Unassembled WGS sequence"/>
</dbReference>
<name>A0A0F3IIX5_9GAMM</name>
<dbReference type="NCBIfam" id="TIGR02517">
    <property type="entry name" value="type_II_gspD"/>
    <property type="match status" value="1"/>
</dbReference>
<dbReference type="InterPro" id="IPR038591">
    <property type="entry name" value="NolW-like_sf"/>
</dbReference>
<dbReference type="GO" id="GO:0009279">
    <property type="term" value="C:cell outer membrane"/>
    <property type="evidence" value="ECO:0007669"/>
    <property type="project" value="UniProtKB-SubCell"/>
</dbReference>
<organism evidence="16 17">
    <name type="scientific">Methylocucumis oryzae</name>
    <dbReference type="NCBI Taxonomy" id="1632867"/>
    <lineage>
        <taxon>Bacteria</taxon>
        <taxon>Pseudomonadati</taxon>
        <taxon>Pseudomonadota</taxon>
        <taxon>Gammaproteobacteria</taxon>
        <taxon>Methylococcales</taxon>
        <taxon>Methylococcaceae</taxon>
        <taxon>Methylocucumis</taxon>
    </lineage>
</organism>
<evidence type="ECO:0000256" key="5">
    <source>
        <dbReference type="ARBA" id="ARBA00022692"/>
    </source>
</evidence>
<keyword evidence="4" id="KW-1134">Transmembrane beta strand</keyword>
<feature type="domain" description="NolW-like" evidence="14">
    <location>
        <begin position="193"/>
        <end position="251"/>
    </location>
</feature>
<keyword evidence="9" id="KW-0998">Cell outer membrane</keyword>
<evidence type="ECO:0008006" key="18">
    <source>
        <dbReference type="Google" id="ProtNLM"/>
    </source>
</evidence>
<keyword evidence="8" id="KW-0472">Membrane</keyword>
<comment type="subcellular location">
    <subcellularLocation>
        <location evidence="1 10">Cell outer membrane</location>
    </subcellularLocation>
</comment>
<dbReference type="PROSITE" id="PS51257">
    <property type="entry name" value="PROKAR_LIPOPROTEIN"/>
    <property type="match status" value="1"/>
</dbReference>
<evidence type="ECO:0000313" key="16">
    <source>
        <dbReference type="EMBL" id="KJV06488.1"/>
    </source>
</evidence>
<feature type="domain" description="NolW-like" evidence="14">
    <location>
        <begin position="333"/>
        <end position="449"/>
    </location>
</feature>
<evidence type="ECO:0000256" key="4">
    <source>
        <dbReference type="ARBA" id="ARBA00022452"/>
    </source>
</evidence>
<evidence type="ECO:0000259" key="15">
    <source>
        <dbReference type="Pfam" id="PF21305"/>
    </source>
</evidence>
<evidence type="ECO:0000256" key="3">
    <source>
        <dbReference type="ARBA" id="ARBA00022448"/>
    </source>
</evidence>
<keyword evidence="5" id="KW-0812">Transmembrane</keyword>
<keyword evidence="17" id="KW-1185">Reference proteome</keyword>
<dbReference type="PANTHER" id="PTHR30332">
    <property type="entry name" value="PROBABLE GENERAL SECRETION PATHWAY PROTEIN D"/>
    <property type="match status" value="1"/>
</dbReference>
<dbReference type="Gene3D" id="3.30.1370.120">
    <property type="match status" value="3"/>
</dbReference>
<evidence type="ECO:0000256" key="6">
    <source>
        <dbReference type="ARBA" id="ARBA00022729"/>
    </source>
</evidence>
<comment type="caution">
    <text evidence="16">The sequence shown here is derived from an EMBL/GenBank/DDBJ whole genome shotgun (WGS) entry which is preliminary data.</text>
</comment>
<feature type="compositionally biased region" description="Low complexity" evidence="11">
    <location>
        <begin position="359"/>
        <end position="373"/>
    </location>
</feature>
<dbReference type="AlphaFoldDB" id="A0A0F3IIX5"/>
<evidence type="ECO:0000256" key="9">
    <source>
        <dbReference type="ARBA" id="ARBA00023237"/>
    </source>
</evidence>
<dbReference type="InterPro" id="IPR050810">
    <property type="entry name" value="Bact_Secretion_Sys_Channel"/>
</dbReference>
<dbReference type="InterPro" id="IPR001775">
    <property type="entry name" value="GspD/PilQ"/>
</dbReference>
<feature type="chain" id="PRO_5002462346" description="General secretion pathway protein GspD" evidence="12">
    <location>
        <begin position="23"/>
        <end position="715"/>
    </location>
</feature>
<comment type="similarity">
    <text evidence="2">Belongs to the bacterial secretin family. GSP D subfamily.</text>
</comment>
<protein>
    <recommendedName>
        <fullName evidence="18">General secretion pathway protein GspD</fullName>
    </recommendedName>
</protein>
<gene>
    <name evidence="16" type="ORF">VZ94_10910</name>
</gene>
<feature type="signal peptide" evidence="12">
    <location>
        <begin position="1"/>
        <end position="22"/>
    </location>
</feature>
<feature type="domain" description="GspD-like N0" evidence="15">
    <location>
        <begin position="97"/>
        <end position="164"/>
    </location>
</feature>
<evidence type="ECO:0000256" key="2">
    <source>
        <dbReference type="ARBA" id="ARBA00006980"/>
    </source>
</evidence>
<dbReference type="InterPro" id="IPR005644">
    <property type="entry name" value="NolW-like"/>
</dbReference>
<feature type="domain" description="Type II/III secretion system secretin-like" evidence="13">
    <location>
        <begin position="516"/>
        <end position="683"/>
    </location>
</feature>
<evidence type="ECO:0000256" key="11">
    <source>
        <dbReference type="SAM" id="MobiDB-lite"/>
    </source>
</evidence>
<feature type="compositionally biased region" description="Polar residues" evidence="11">
    <location>
        <begin position="378"/>
        <end position="389"/>
    </location>
</feature>
<dbReference type="GO" id="GO:0015627">
    <property type="term" value="C:type II protein secretion system complex"/>
    <property type="evidence" value="ECO:0007669"/>
    <property type="project" value="InterPro"/>
</dbReference>
<dbReference type="PATRIC" id="fig|1632867.3.peg.254"/>
<accession>A0A0F3IIX5</accession>
<dbReference type="InterPro" id="IPR004846">
    <property type="entry name" value="T2SS/T3SS_dom"/>
</dbReference>
<dbReference type="GO" id="GO:0015628">
    <property type="term" value="P:protein secretion by the type II secretion system"/>
    <property type="evidence" value="ECO:0007669"/>
    <property type="project" value="InterPro"/>
</dbReference>
<keyword evidence="6 12" id="KW-0732">Signal</keyword>
<evidence type="ECO:0000259" key="13">
    <source>
        <dbReference type="Pfam" id="PF00263"/>
    </source>
</evidence>
<dbReference type="EMBL" id="LAJX01000107">
    <property type="protein sequence ID" value="KJV06488.1"/>
    <property type="molecule type" value="Genomic_DNA"/>
</dbReference>
<proteinExistence type="inferred from homology"/>
<dbReference type="Pfam" id="PF00263">
    <property type="entry name" value="Secretin"/>
    <property type="match status" value="1"/>
</dbReference>
<dbReference type="Pfam" id="PF21305">
    <property type="entry name" value="type_II_gspD_N0"/>
    <property type="match status" value="1"/>
</dbReference>
<reference evidence="16 17" key="2">
    <citation type="journal article" date="2016" name="Microb. Ecol.">
        <title>Genome Characteristics of a Novel Type I Methanotroph (Sn10-6) Isolated from a Flooded Indian Rice Field.</title>
        <authorList>
            <person name="Rahalkar M.C."/>
            <person name="Pandit P.S."/>
            <person name="Dhakephalkar P.K."/>
            <person name="Pore S."/>
            <person name="Arora P."/>
            <person name="Kapse N."/>
        </authorList>
    </citation>
    <scope>NUCLEOTIDE SEQUENCE [LARGE SCALE GENOMIC DNA]</scope>
    <source>
        <strain evidence="16 17">Sn10-6</strain>
    </source>
</reference>